<dbReference type="STRING" id="2018661.A0A2A2LJF8"/>
<dbReference type="EMBL" id="LIAE01006680">
    <property type="protein sequence ID" value="PAV86324.1"/>
    <property type="molecule type" value="Genomic_DNA"/>
</dbReference>
<dbReference type="GO" id="GO:0036376">
    <property type="term" value="P:sodium ion export across plasma membrane"/>
    <property type="evidence" value="ECO:0007669"/>
    <property type="project" value="TreeGrafter"/>
</dbReference>
<keyword evidence="6 12" id="KW-1133">Transmembrane helix</keyword>
<dbReference type="GO" id="GO:0030007">
    <property type="term" value="P:intracellular potassium ion homeostasis"/>
    <property type="evidence" value="ECO:0007669"/>
    <property type="project" value="TreeGrafter"/>
</dbReference>
<dbReference type="GO" id="GO:0006883">
    <property type="term" value="P:intracellular sodium ion homeostasis"/>
    <property type="evidence" value="ECO:0007669"/>
    <property type="project" value="TreeGrafter"/>
</dbReference>
<dbReference type="InterPro" id="IPR023299">
    <property type="entry name" value="ATPase_P-typ_cyto_dom_N"/>
</dbReference>
<protein>
    <recommendedName>
        <fullName evidence="10">Na(+)/K(+)-exchanging ATPase</fullName>
        <ecNumber evidence="10">7.2.2.13</ecNumber>
    </recommendedName>
</protein>
<dbReference type="InterPro" id="IPR023298">
    <property type="entry name" value="ATPase_P-typ_TM_dom_sf"/>
</dbReference>
<dbReference type="Gene3D" id="3.40.1110.10">
    <property type="entry name" value="Calcium-transporting ATPase, cytoplasmic domain N"/>
    <property type="match status" value="1"/>
</dbReference>
<dbReference type="PROSITE" id="PS00154">
    <property type="entry name" value="ATPASE_E1_E2"/>
    <property type="match status" value="1"/>
</dbReference>
<name>A0A2A2LJF8_9BILA</name>
<dbReference type="InterPro" id="IPR023214">
    <property type="entry name" value="HAD_sf"/>
</dbReference>
<dbReference type="NCBIfam" id="TIGR01494">
    <property type="entry name" value="ATPase_P-type"/>
    <property type="match status" value="2"/>
</dbReference>
<dbReference type="InterPro" id="IPR001757">
    <property type="entry name" value="P_typ_ATPase"/>
</dbReference>
<dbReference type="EC" id="7.2.2.13" evidence="10"/>
<dbReference type="GO" id="GO:1990573">
    <property type="term" value="P:potassium ion import across plasma membrane"/>
    <property type="evidence" value="ECO:0007669"/>
    <property type="project" value="TreeGrafter"/>
</dbReference>
<evidence type="ECO:0000256" key="10">
    <source>
        <dbReference type="ARBA" id="ARBA00039096"/>
    </source>
</evidence>
<dbReference type="Gene3D" id="3.40.50.1000">
    <property type="entry name" value="HAD superfamily/HAD-like"/>
    <property type="match status" value="1"/>
</dbReference>
<dbReference type="OrthoDB" id="3352408at2759"/>
<keyword evidence="4" id="KW-0067">ATP-binding</keyword>
<evidence type="ECO:0000256" key="11">
    <source>
        <dbReference type="SAM" id="MobiDB-lite"/>
    </source>
</evidence>
<dbReference type="AlphaFoldDB" id="A0A2A2LJF8"/>
<comment type="subunit">
    <text evidence="9">The sodium/potassium-transporting ATPase is composed of a catalytic alpha subunit, an auxiliary non-catalytic beta subunit and an additional regulatory subunit.</text>
</comment>
<evidence type="ECO:0000256" key="7">
    <source>
        <dbReference type="ARBA" id="ARBA00023136"/>
    </source>
</evidence>
<dbReference type="InterPro" id="IPR004014">
    <property type="entry name" value="ATPase_P-typ_cation-transptr_N"/>
</dbReference>
<feature type="transmembrane region" description="Helical" evidence="12">
    <location>
        <begin position="311"/>
        <end position="336"/>
    </location>
</feature>
<feature type="transmembrane region" description="Helical" evidence="12">
    <location>
        <begin position="278"/>
        <end position="299"/>
    </location>
</feature>
<dbReference type="SFLD" id="SFLDS00003">
    <property type="entry name" value="Haloacid_Dehalogenase"/>
    <property type="match status" value="1"/>
</dbReference>
<evidence type="ECO:0000313" key="14">
    <source>
        <dbReference type="EMBL" id="PAV86324.1"/>
    </source>
</evidence>
<keyword evidence="15" id="KW-1185">Reference proteome</keyword>
<dbReference type="PRINTS" id="PR00121">
    <property type="entry name" value="NAKATPASE"/>
</dbReference>
<evidence type="ECO:0000256" key="1">
    <source>
        <dbReference type="ARBA" id="ARBA00004141"/>
    </source>
</evidence>
<dbReference type="GO" id="GO:0005391">
    <property type="term" value="F:P-type sodium:potassium-exchanging transporter activity"/>
    <property type="evidence" value="ECO:0007669"/>
    <property type="project" value="UniProtKB-EC"/>
</dbReference>
<dbReference type="FunFam" id="2.70.150.10:FF:000003">
    <property type="entry name" value="Sodium/potassium-transporting ATPase subunit alpha"/>
    <property type="match status" value="1"/>
</dbReference>
<organism evidence="14 15">
    <name type="scientific">Diploscapter pachys</name>
    <dbReference type="NCBI Taxonomy" id="2018661"/>
    <lineage>
        <taxon>Eukaryota</taxon>
        <taxon>Metazoa</taxon>
        <taxon>Ecdysozoa</taxon>
        <taxon>Nematoda</taxon>
        <taxon>Chromadorea</taxon>
        <taxon>Rhabditida</taxon>
        <taxon>Rhabditina</taxon>
        <taxon>Rhabditomorpha</taxon>
        <taxon>Rhabditoidea</taxon>
        <taxon>Rhabditidae</taxon>
        <taxon>Diploscapter</taxon>
    </lineage>
</organism>
<dbReference type="GO" id="GO:1902600">
    <property type="term" value="P:proton transmembrane transport"/>
    <property type="evidence" value="ECO:0007669"/>
    <property type="project" value="TreeGrafter"/>
</dbReference>
<dbReference type="SUPFAM" id="SSF81665">
    <property type="entry name" value="Calcium ATPase, transmembrane domain M"/>
    <property type="match status" value="1"/>
</dbReference>
<dbReference type="GO" id="GO:0005524">
    <property type="term" value="F:ATP binding"/>
    <property type="evidence" value="ECO:0007669"/>
    <property type="project" value="UniProtKB-KW"/>
</dbReference>
<comment type="caution">
    <text evidence="14">The sequence shown here is derived from an EMBL/GenBank/DDBJ whole genome shotgun (WGS) entry which is preliminary data.</text>
</comment>
<dbReference type="SUPFAM" id="SSF81653">
    <property type="entry name" value="Calcium ATPase, transduction domain A"/>
    <property type="match status" value="1"/>
</dbReference>
<evidence type="ECO:0000256" key="9">
    <source>
        <dbReference type="ARBA" id="ARBA00038795"/>
    </source>
</evidence>
<dbReference type="Proteomes" id="UP000218231">
    <property type="component" value="Unassembled WGS sequence"/>
</dbReference>
<keyword evidence="2 12" id="KW-0812">Transmembrane</keyword>
<evidence type="ECO:0000256" key="2">
    <source>
        <dbReference type="ARBA" id="ARBA00022692"/>
    </source>
</evidence>
<keyword evidence="5" id="KW-1278">Translocase</keyword>
<proteinExistence type="predicted"/>
<dbReference type="InterPro" id="IPR059000">
    <property type="entry name" value="ATPase_P-type_domA"/>
</dbReference>
<evidence type="ECO:0000256" key="4">
    <source>
        <dbReference type="ARBA" id="ARBA00022840"/>
    </source>
</evidence>
<evidence type="ECO:0000259" key="13">
    <source>
        <dbReference type="SMART" id="SM00831"/>
    </source>
</evidence>
<dbReference type="Gene3D" id="2.70.150.10">
    <property type="entry name" value="Calcium-transporting ATPase, cytoplasmic transduction domain A"/>
    <property type="match status" value="1"/>
</dbReference>
<feature type="transmembrane region" description="Helical" evidence="12">
    <location>
        <begin position="117"/>
        <end position="136"/>
    </location>
</feature>
<feature type="region of interest" description="Disordered" evidence="11">
    <location>
        <begin position="201"/>
        <end position="221"/>
    </location>
</feature>
<accession>A0A2A2LJF8</accession>
<keyword evidence="3" id="KW-0547">Nucleotide-binding</keyword>
<dbReference type="Pfam" id="PF00690">
    <property type="entry name" value="Cation_ATPase_N"/>
    <property type="match status" value="1"/>
</dbReference>
<dbReference type="InterPro" id="IPR008250">
    <property type="entry name" value="ATPase_P-typ_transduc_dom_A_sf"/>
</dbReference>
<evidence type="ECO:0000256" key="3">
    <source>
        <dbReference type="ARBA" id="ARBA00022741"/>
    </source>
</evidence>
<dbReference type="SUPFAM" id="SSF81660">
    <property type="entry name" value="Metal cation-transporting ATPase, ATP-binding domain N"/>
    <property type="match status" value="1"/>
</dbReference>
<evidence type="ECO:0000313" key="15">
    <source>
        <dbReference type="Proteomes" id="UP000218231"/>
    </source>
</evidence>
<comment type="subcellular location">
    <subcellularLocation>
        <location evidence="1">Membrane</location>
        <topology evidence="1">Multi-pass membrane protein</topology>
    </subcellularLocation>
</comment>
<dbReference type="SFLD" id="SFLDF00027">
    <property type="entry name" value="p-type_atpase"/>
    <property type="match status" value="1"/>
</dbReference>
<dbReference type="FunFam" id="3.40.50.1000:FF:000083">
    <property type="entry name" value="Sodium/potassium-transporting ATPase subunit alpha"/>
    <property type="match status" value="1"/>
</dbReference>
<reference evidence="14 15" key="1">
    <citation type="journal article" date="2017" name="Curr. Biol.">
        <title>Genome architecture and evolution of a unichromosomal asexual nematode.</title>
        <authorList>
            <person name="Fradin H."/>
            <person name="Zegar C."/>
            <person name="Gutwein M."/>
            <person name="Lucas J."/>
            <person name="Kovtun M."/>
            <person name="Corcoran D."/>
            <person name="Baugh L.R."/>
            <person name="Kiontke K."/>
            <person name="Gunsalus K."/>
            <person name="Fitch D.H."/>
            <person name="Piano F."/>
        </authorList>
    </citation>
    <scope>NUCLEOTIDE SEQUENCE [LARGE SCALE GENOMIC DNA]</scope>
    <source>
        <strain evidence="14">PF1309</strain>
    </source>
</reference>
<dbReference type="InterPro" id="IPR050510">
    <property type="entry name" value="Cation_transp_ATPase_P-type"/>
</dbReference>
<dbReference type="Pfam" id="PF13246">
    <property type="entry name" value="Cation_ATPase"/>
    <property type="match status" value="1"/>
</dbReference>
<feature type="domain" description="Cation-transporting P-type ATPase N-terminal" evidence="13">
    <location>
        <begin position="28"/>
        <end position="102"/>
    </location>
</feature>
<dbReference type="Gene3D" id="1.20.1110.10">
    <property type="entry name" value="Calcium-transporting ATPase, transmembrane domain"/>
    <property type="match status" value="1"/>
</dbReference>
<dbReference type="PANTHER" id="PTHR43294:SF18">
    <property type="entry name" value="SODIUM_POTASSIUM-TRANSPORTING ATPASE SUBUNIT ALPHA"/>
    <property type="match status" value="1"/>
</dbReference>
<evidence type="ECO:0000256" key="5">
    <source>
        <dbReference type="ARBA" id="ARBA00022967"/>
    </source>
</evidence>
<dbReference type="Pfam" id="PF00122">
    <property type="entry name" value="E1-E2_ATPase"/>
    <property type="match status" value="1"/>
</dbReference>
<evidence type="ECO:0000256" key="6">
    <source>
        <dbReference type="ARBA" id="ARBA00022989"/>
    </source>
</evidence>
<dbReference type="SFLD" id="SFLDG00002">
    <property type="entry name" value="C1.7:_P-type_atpase_like"/>
    <property type="match status" value="1"/>
</dbReference>
<dbReference type="GO" id="GO:0005886">
    <property type="term" value="C:plasma membrane"/>
    <property type="evidence" value="ECO:0007669"/>
    <property type="project" value="TreeGrafter"/>
</dbReference>
<gene>
    <name evidence="14" type="ORF">WR25_14645</name>
</gene>
<dbReference type="SMART" id="SM00831">
    <property type="entry name" value="Cation_ATPase_N"/>
    <property type="match status" value="1"/>
</dbReference>
<feature type="transmembrane region" description="Helical" evidence="12">
    <location>
        <begin position="78"/>
        <end position="102"/>
    </location>
</feature>
<dbReference type="PANTHER" id="PTHR43294">
    <property type="entry name" value="SODIUM/POTASSIUM-TRANSPORTING ATPASE SUBUNIT ALPHA"/>
    <property type="match status" value="1"/>
</dbReference>
<comment type="function">
    <text evidence="8">This is the catalytic component of the active enzyme, which catalyzes the hydrolysis of ATP coupled with the exchange of sodium and potassium ions across the plasma membrane. This action creates the electrochemical gradient of sodium and potassium ions, providing the energy for active transport of various nutrients.</text>
</comment>
<dbReference type="PRINTS" id="PR00119">
    <property type="entry name" value="CATATPASE"/>
</dbReference>
<evidence type="ECO:0000256" key="12">
    <source>
        <dbReference type="SAM" id="Phobius"/>
    </source>
</evidence>
<dbReference type="InterPro" id="IPR044492">
    <property type="entry name" value="P_typ_ATPase_HD_dom"/>
</dbReference>
<evidence type="ECO:0000256" key="8">
    <source>
        <dbReference type="ARBA" id="ARBA00037422"/>
    </source>
</evidence>
<feature type="transmembrane region" description="Helical" evidence="12">
    <location>
        <begin position="813"/>
        <end position="833"/>
    </location>
</feature>
<dbReference type="GO" id="GO:0016887">
    <property type="term" value="F:ATP hydrolysis activity"/>
    <property type="evidence" value="ECO:0007669"/>
    <property type="project" value="InterPro"/>
</dbReference>
<dbReference type="InterPro" id="IPR018303">
    <property type="entry name" value="ATPase_P-typ_P_site"/>
</dbReference>
<keyword evidence="7 12" id="KW-0472">Membrane</keyword>
<dbReference type="SUPFAM" id="SSF56784">
    <property type="entry name" value="HAD-like"/>
    <property type="match status" value="1"/>
</dbReference>
<dbReference type="InterPro" id="IPR036412">
    <property type="entry name" value="HAD-like_sf"/>
</dbReference>
<sequence length="847" mass="92075">MEFLMSSCCKKKKLDPKLEDLRKDIDMDFHSIPLPELLHRFSTDDKKGISEQLAAERLKKDGPNSLTPPKSTHTIFKLIRSVFGGFNLLLWAAAVASLAGYIMELSSIGKSSSMDNLFLFIVLAGVVAGTGLFDFYQERKSGNIMKSFANMIPPKAHVVRDGNSLEINVSDLVVGDLVRIRGGDKVPADIRVTQARGLKVDNSSLTGESEPQSRGPQFTSQNPLETKNIVLFSTNVLEGSGEGIVVLTGDRTIVGRIAALTATVSNGPTPIAREIQHFIHIISCVAFSIGFIFFVLALIFDYPIIQATVFFMGMVVANVPEGIVPTVTACLTLAAIKMGKKFCLVKNLEAVETLGSTSTICSDKTGTLTQNRMTVMHLWTDKKIHDAARSDANGEIAGLQPPKGLAMEALLRCATLCSKSHWKNDNDKTPLPKRDVIGDASEAAIMKCEIFVHFHPTILLASQIGESFACAIRATRVLSSLASDKVRGNVDNYREQRPKIAEIPFNSANKLQVSIHVNGDRNLLVMKGAPERVLKVCSTVLVDGKEVLADGKFETTFIETYESLGSCGERVLGFCDLELNEAQFPVGYDFDTENINFPLKNLRFLGLIAMIDPPRPGVPEAVRLCQEAGIKIVMVTGDHPITAKAIAEQVHIIEEEEEVVTLISNDANVPSDEHYGKGRLKATNAIVVHGEVLRNLSPVSLKEIVTNYDQIVFARTSPAQKLQIVEAFQNNDQIVGVTGDGVNDAPALRKADIGIAMGIAGTDVSKQAADMILLNDNFASIITGIEEGRLIFDNLKKSIAYTLTSNIPEIIPFMTYVLLGFPLPLSVVAILMIDLGTDLAGFSSNLH</sequence>